<dbReference type="PANTHER" id="PTHR44329">
    <property type="entry name" value="SERINE/THREONINE-PROTEIN KINASE TNNI3K-RELATED"/>
    <property type="match status" value="1"/>
</dbReference>
<dbReference type="PANTHER" id="PTHR44329:SF214">
    <property type="entry name" value="PROTEIN KINASE DOMAIN-CONTAINING PROTEIN"/>
    <property type="match status" value="1"/>
</dbReference>
<evidence type="ECO:0000313" key="2">
    <source>
        <dbReference type="EMBL" id="CAG8731732.1"/>
    </source>
</evidence>
<dbReference type="Proteomes" id="UP000789759">
    <property type="component" value="Unassembled WGS sequence"/>
</dbReference>
<accession>A0A9N9IE16</accession>
<feature type="non-terminal residue" evidence="2">
    <location>
        <position position="162"/>
    </location>
</feature>
<dbReference type="EMBL" id="CAJVQA010014555">
    <property type="protein sequence ID" value="CAG8731732.1"/>
    <property type="molecule type" value="Genomic_DNA"/>
</dbReference>
<name>A0A9N9IE16_9GLOM</name>
<dbReference type="OrthoDB" id="2441172at2759"/>
<gene>
    <name evidence="2" type="ORF">CPELLU_LOCUS13531</name>
</gene>
<comment type="caution">
    <text evidence="2">The sequence shown here is derived from an EMBL/GenBank/DDBJ whole genome shotgun (WGS) entry which is preliminary data.</text>
</comment>
<dbReference type="InterPro" id="IPR001245">
    <property type="entry name" value="Ser-Thr/Tyr_kinase_cat_dom"/>
</dbReference>
<dbReference type="PROSITE" id="PS50011">
    <property type="entry name" value="PROTEIN_KINASE_DOM"/>
    <property type="match status" value="1"/>
</dbReference>
<feature type="domain" description="Protein kinase" evidence="1">
    <location>
        <begin position="1"/>
        <end position="77"/>
    </location>
</feature>
<sequence length="162" mass="18460">RDIYSFGVIMWEILTGEEAFNDYEFNTKLAIKICRGLRPEFAPGDPECYVELAKKCMDSDPKKRPAATYVNAERSKFQELANESNETIIKKQFLEADEQSLEADKRSLEGDKMVKKLSSIVQKSQDHNKYTSKLINTQDITKAFSKMAIVSAPIDNVEIPIE</sequence>
<dbReference type="GO" id="GO:0005524">
    <property type="term" value="F:ATP binding"/>
    <property type="evidence" value="ECO:0007669"/>
    <property type="project" value="InterPro"/>
</dbReference>
<evidence type="ECO:0000259" key="1">
    <source>
        <dbReference type="PROSITE" id="PS50011"/>
    </source>
</evidence>
<proteinExistence type="predicted"/>
<dbReference type="GO" id="GO:0004674">
    <property type="term" value="F:protein serine/threonine kinase activity"/>
    <property type="evidence" value="ECO:0007669"/>
    <property type="project" value="TreeGrafter"/>
</dbReference>
<protein>
    <submittedName>
        <fullName evidence="2">2326_t:CDS:1</fullName>
    </submittedName>
</protein>
<dbReference type="InterPro" id="IPR011009">
    <property type="entry name" value="Kinase-like_dom_sf"/>
</dbReference>
<dbReference type="AlphaFoldDB" id="A0A9N9IE16"/>
<reference evidence="2" key="1">
    <citation type="submission" date="2021-06" db="EMBL/GenBank/DDBJ databases">
        <authorList>
            <person name="Kallberg Y."/>
            <person name="Tangrot J."/>
            <person name="Rosling A."/>
        </authorList>
    </citation>
    <scope>NUCLEOTIDE SEQUENCE</scope>
    <source>
        <strain evidence="2">FL966</strain>
    </source>
</reference>
<organism evidence="2 3">
    <name type="scientific">Cetraspora pellucida</name>
    <dbReference type="NCBI Taxonomy" id="1433469"/>
    <lineage>
        <taxon>Eukaryota</taxon>
        <taxon>Fungi</taxon>
        <taxon>Fungi incertae sedis</taxon>
        <taxon>Mucoromycota</taxon>
        <taxon>Glomeromycotina</taxon>
        <taxon>Glomeromycetes</taxon>
        <taxon>Diversisporales</taxon>
        <taxon>Gigasporaceae</taxon>
        <taxon>Cetraspora</taxon>
    </lineage>
</organism>
<dbReference type="InterPro" id="IPR000719">
    <property type="entry name" value="Prot_kinase_dom"/>
</dbReference>
<dbReference type="InterPro" id="IPR051681">
    <property type="entry name" value="Ser/Thr_Kinases-Pseudokinases"/>
</dbReference>
<evidence type="ECO:0000313" key="3">
    <source>
        <dbReference type="Proteomes" id="UP000789759"/>
    </source>
</evidence>
<dbReference type="Pfam" id="PF07714">
    <property type="entry name" value="PK_Tyr_Ser-Thr"/>
    <property type="match status" value="1"/>
</dbReference>
<keyword evidence="3" id="KW-1185">Reference proteome</keyword>
<dbReference type="SUPFAM" id="SSF56112">
    <property type="entry name" value="Protein kinase-like (PK-like)"/>
    <property type="match status" value="1"/>
</dbReference>
<dbReference type="Gene3D" id="1.10.510.10">
    <property type="entry name" value="Transferase(Phosphotransferase) domain 1"/>
    <property type="match status" value="1"/>
</dbReference>